<comment type="caution">
    <text evidence="7">The sequence shown here is derived from an EMBL/GenBank/DDBJ whole genome shotgun (WGS) entry which is preliminary data.</text>
</comment>
<feature type="DNA-binding region" description="H-T-H motif" evidence="4">
    <location>
        <begin position="46"/>
        <end position="65"/>
    </location>
</feature>
<dbReference type="EMBL" id="JLXW01000008">
    <property type="protein sequence ID" value="KBZ62229.1"/>
    <property type="molecule type" value="Genomic_DNA"/>
</dbReference>
<protein>
    <recommendedName>
        <fullName evidence="6">HTH tetR-type domain-containing protein</fullName>
    </recommendedName>
</protein>
<evidence type="ECO:0000313" key="7">
    <source>
        <dbReference type="EMBL" id="KBZ62229.1"/>
    </source>
</evidence>
<dbReference type="PROSITE" id="PS50977">
    <property type="entry name" value="HTH_TETR_2"/>
    <property type="match status" value="1"/>
</dbReference>
<dbReference type="RefSeq" id="WP_044485768.1">
    <property type="nucleotide sequence ID" value="NZ_KK328284.1"/>
</dbReference>
<name>A0A051TZ62_9MYCO</name>
<dbReference type="Gene3D" id="1.10.357.10">
    <property type="entry name" value="Tetracycline Repressor, domain 2"/>
    <property type="match status" value="1"/>
</dbReference>
<dbReference type="AlphaFoldDB" id="A0A051TZ62"/>
<organism evidence="7 8">
    <name type="scientific">Mycobacterium [tuberculosis] TKK-01-0051</name>
    <dbReference type="NCBI Taxonomy" id="1324261"/>
    <lineage>
        <taxon>Bacteria</taxon>
        <taxon>Bacillati</taxon>
        <taxon>Actinomycetota</taxon>
        <taxon>Actinomycetes</taxon>
        <taxon>Mycobacteriales</taxon>
        <taxon>Mycobacteriaceae</taxon>
        <taxon>Mycobacterium</taxon>
        <taxon>Mycobacterium avium complex (MAC)</taxon>
    </lineage>
</organism>
<keyword evidence="8" id="KW-1185">Reference proteome</keyword>
<gene>
    <name evidence="7" type="ORF">K875_03150</name>
</gene>
<accession>A0A051TZ62</accession>
<evidence type="ECO:0000256" key="3">
    <source>
        <dbReference type="ARBA" id="ARBA00023163"/>
    </source>
</evidence>
<evidence type="ECO:0000259" key="6">
    <source>
        <dbReference type="PROSITE" id="PS50977"/>
    </source>
</evidence>
<dbReference type="Proteomes" id="UP000025947">
    <property type="component" value="Unassembled WGS sequence"/>
</dbReference>
<feature type="region of interest" description="Disordered" evidence="5">
    <location>
        <begin position="220"/>
        <end position="241"/>
    </location>
</feature>
<keyword evidence="2 4" id="KW-0238">DNA-binding</keyword>
<dbReference type="HOGENOM" id="CLU_069356_0_0_11"/>
<dbReference type="InterPro" id="IPR009057">
    <property type="entry name" value="Homeodomain-like_sf"/>
</dbReference>
<evidence type="ECO:0000313" key="8">
    <source>
        <dbReference type="Proteomes" id="UP000025947"/>
    </source>
</evidence>
<reference evidence="7 8" key="1">
    <citation type="submission" date="2014-04" db="EMBL/GenBank/DDBJ databases">
        <title>The Genome Sequence of Mycobacterium tuberculosis TKK-01-0051.</title>
        <authorList>
            <consortium name="The Broad Institute Genomics Platform"/>
            <consortium name="The Broad Institute Genome Sequencing Center for Infectious Disease"/>
            <person name="Earl A.M."/>
            <person name="Cohen K."/>
            <person name="Pym A."/>
            <person name="Bishai W."/>
            <person name="Maharaj K."/>
            <person name="Desjardins C."/>
            <person name="Abeel T."/>
            <person name="Young S."/>
            <person name="Zeng Q."/>
            <person name="Gargeya S."/>
            <person name="Abouelleil A."/>
            <person name="Alvarado L."/>
            <person name="Chapman S.B."/>
            <person name="Gainer-Dewar J."/>
            <person name="Goldberg J."/>
            <person name="Griggs A."/>
            <person name="Gujja S."/>
            <person name="Hansen M."/>
            <person name="Howarth C."/>
            <person name="Imamovic A."/>
            <person name="Larimer J."/>
            <person name="Murphy C."/>
            <person name="Naylor J."/>
            <person name="Pearson M."/>
            <person name="Poon T.W."/>
            <person name="Priest M."/>
            <person name="Roberts A."/>
            <person name="Saif S."/>
            <person name="Shea T."/>
            <person name="Sykes S."/>
            <person name="Wortman J."/>
            <person name="Nusbaum C."/>
            <person name="Birren B."/>
        </authorList>
    </citation>
    <scope>NUCLEOTIDE SEQUENCE [LARGE SCALE GENOMIC DNA]</scope>
    <source>
        <strain evidence="7 8">TKK-01-0051</strain>
    </source>
</reference>
<keyword evidence="3" id="KW-0804">Transcription</keyword>
<dbReference type="GO" id="GO:0000976">
    <property type="term" value="F:transcription cis-regulatory region binding"/>
    <property type="evidence" value="ECO:0007669"/>
    <property type="project" value="TreeGrafter"/>
</dbReference>
<dbReference type="PANTHER" id="PTHR30055:SF234">
    <property type="entry name" value="HTH-TYPE TRANSCRIPTIONAL REGULATOR BETI"/>
    <property type="match status" value="1"/>
</dbReference>
<dbReference type="InterPro" id="IPR050109">
    <property type="entry name" value="HTH-type_TetR-like_transc_reg"/>
</dbReference>
<dbReference type="SUPFAM" id="SSF46689">
    <property type="entry name" value="Homeodomain-like"/>
    <property type="match status" value="1"/>
</dbReference>
<evidence type="ECO:0000256" key="1">
    <source>
        <dbReference type="ARBA" id="ARBA00023015"/>
    </source>
</evidence>
<proteinExistence type="predicted"/>
<dbReference type="Pfam" id="PF00440">
    <property type="entry name" value="TetR_N"/>
    <property type="match status" value="1"/>
</dbReference>
<evidence type="ECO:0000256" key="4">
    <source>
        <dbReference type="PROSITE-ProRule" id="PRU00335"/>
    </source>
</evidence>
<dbReference type="PANTHER" id="PTHR30055">
    <property type="entry name" value="HTH-TYPE TRANSCRIPTIONAL REGULATOR RUTR"/>
    <property type="match status" value="1"/>
</dbReference>
<dbReference type="Pfam" id="PF21306">
    <property type="entry name" value="TetR_C_40"/>
    <property type="match status" value="1"/>
</dbReference>
<feature type="compositionally biased region" description="Polar residues" evidence="5">
    <location>
        <begin position="230"/>
        <end position="241"/>
    </location>
</feature>
<dbReference type="PATRIC" id="fig|1324261.3.peg.3179"/>
<dbReference type="InterPro" id="IPR001647">
    <property type="entry name" value="HTH_TetR"/>
</dbReference>
<feature type="domain" description="HTH tetR-type" evidence="6">
    <location>
        <begin position="23"/>
        <end position="83"/>
    </location>
</feature>
<dbReference type="InterPro" id="IPR049513">
    <property type="entry name" value="TetR_C_40"/>
</dbReference>
<keyword evidence="1" id="KW-0805">Transcription regulation</keyword>
<evidence type="ECO:0000256" key="2">
    <source>
        <dbReference type="ARBA" id="ARBA00023125"/>
    </source>
</evidence>
<evidence type="ECO:0000256" key="5">
    <source>
        <dbReference type="SAM" id="MobiDB-lite"/>
    </source>
</evidence>
<sequence>MDVPERDPAELSNTPVNRLERRKLRTRNALVRAAKSFIAQGKTSVPILEITQAADVGMGSFYNHFSSKEELFAAAVTDALDDLGALLDGFTGSISDPAEAFAANYRLSGRLFRYRPQEAALLLAHGDSLILSDRGLSPRARRDIAAAIDQGRFTIGDAELGLAIAGGMFIGLTTLLRERPERDTDATVDAVAERVLRTLGMTPKQASALCRKPLPDISSLRESPVDWPTPITSNSIDPHPN</sequence>
<dbReference type="GO" id="GO:0003700">
    <property type="term" value="F:DNA-binding transcription factor activity"/>
    <property type="evidence" value="ECO:0007669"/>
    <property type="project" value="TreeGrafter"/>
</dbReference>